<accession>A0A2H9TIF0</accession>
<protein>
    <recommendedName>
        <fullName evidence="4">Secreted protein</fullName>
    </recommendedName>
</protein>
<gene>
    <name evidence="2" type="ORF">PSACC_02678</name>
</gene>
<feature type="non-terminal residue" evidence="2">
    <location>
        <position position="1"/>
    </location>
</feature>
<organism evidence="2 3">
    <name type="scientific">Paramicrosporidium saccamoebae</name>
    <dbReference type="NCBI Taxonomy" id="1246581"/>
    <lineage>
        <taxon>Eukaryota</taxon>
        <taxon>Fungi</taxon>
        <taxon>Fungi incertae sedis</taxon>
        <taxon>Cryptomycota</taxon>
        <taxon>Cryptomycota incertae sedis</taxon>
        <taxon>Paramicrosporidium</taxon>
    </lineage>
</organism>
<evidence type="ECO:0000313" key="3">
    <source>
        <dbReference type="Proteomes" id="UP000240830"/>
    </source>
</evidence>
<keyword evidence="3" id="KW-1185">Reference proteome</keyword>
<evidence type="ECO:0008006" key="4">
    <source>
        <dbReference type="Google" id="ProtNLM"/>
    </source>
</evidence>
<sequence>RLVEWRSCTMRLFGIARRMLWPLGVLLLLHFSQGADSSVGSLKEHGKGAESQLSGTATLSGEADNLVAKMKNAAVTTLIEPTKMDYTNDINKLIEMGRHLDLLELEKTLEKRHGNAGDDPNLIADHYDQMSCSHRRHKISAEIHPLLVDTVEVANQVANGLGGGAMSWSGGGGGALLTLPTKVKKDDRYLKEWVEDRHQQLARLRR</sequence>
<feature type="chain" id="PRO_5014177582" description="Secreted protein" evidence="1">
    <location>
        <begin position="35"/>
        <end position="206"/>
    </location>
</feature>
<feature type="signal peptide" evidence="1">
    <location>
        <begin position="1"/>
        <end position="34"/>
    </location>
</feature>
<reference evidence="2 3" key="1">
    <citation type="submission" date="2016-10" db="EMBL/GenBank/DDBJ databases">
        <title>The genome of Paramicrosporidium saccamoebae is the missing link in understanding Cryptomycota and Microsporidia evolution.</title>
        <authorList>
            <person name="Quandt C.A."/>
            <person name="Beaudet D."/>
            <person name="Corsaro D."/>
            <person name="Michel R."/>
            <person name="Corradi N."/>
            <person name="James T."/>
        </authorList>
    </citation>
    <scope>NUCLEOTIDE SEQUENCE [LARGE SCALE GENOMIC DNA]</scope>
    <source>
        <strain evidence="2 3">KSL3</strain>
    </source>
</reference>
<proteinExistence type="predicted"/>
<comment type="caution">
    <text evidence="2">The sequence shown here is derived from an EMBL/GenBank/DDBJ whole genome shotgun (WGS) entry which is preliminary data.</text>
</comment>
<evidence type="ECO:0000256" key="1">
    <source>
        <dbReference type="SAM" id="SignalP"/>
    </source>
</evidence>
<dbReference type="Proteomes" id="UP000240830">
    <property type="component" value="Unassembled WGS sequence"/>
</dbReference>
<dbReference type="EMBL" id="MTSL01000170">
    <property type="protein sequence ID" value="PJF17509.1"/>
    <property type="molecule type" value="Genomic_DNA"/>
</dbReference>
<keyword evidence="1" id="KW-0732">Signal</keyword>
<evidence type="ECO:0000313" key="2">
    <source>
        <dbReference type="EMBL" id="PJF17509.1"/>
    </source>
</evidence>
<dbReference type="AlphaFoldDB" id="A0A2H9TIF0"/>
<name>A0A2H9TIF0_9FUNG</name>